<dbReference type="AlphaFoldDB" id="A0A429ZWY7"/>
<dbReference type="Gene3D" id="3.90.1300.10">
    <property type="entry name" value="Amidase signature (AS) domain"/>
    <property type="match status" value="1"/>
</dbReference>
<dbReference type="SUPFAM" id="SSF75304">
    <property type="entry name" value="Amidase signature (AS) enzymes"/>
    <property type="match status" value="1"/>
</dbReference>
<protein>
    <submittedName>
        <fullName evidence="3">Amidase</fullName>
    </submittedName>
</protein>
<dbReference type="InterPro" id="IPR036928">
    <property type="entry name" value="AS_sf"/>
</dbReference>
<proteinExistence type="inferred from homology"/>
<dbReference type="PROSITE" id="PS00571">
    <property type="entry name" value="AMIDASES"/>
    <property type="match status" value="1"/>
</dbReference>
<comment type="caution">
    <text evidence="3">The sequence shown here is derived from an EMBL/GenBank/DDBJ whole genome shotgun (WGS) entry which is preliminary data.</text>
</comment>
<comment type="similarity">
    <text evidence="1">Belongs to the amidase family.</text>
</comment>
<evidence type="ECO:0000256" key="1">
    <source>
        <dbReference type="ARBA" id="ARBA00009199"/>
    </source>
</evidence>
<evidence type="ECO:0000313" key="4">
    <source>
        <dbReference type="Proteomes" id="UP000287857"/>
    </source>
</evidence>
<keyword evidence="4" id="KW-1185">Reference proteome</keyword>
<name>A0A429ZWY7_9ENTE</name>
<accession>A0A429ZWY7</accession>
<dbReference type="RefSeq" id="WP_125984304.1">
    <property type="nucleotide sequence ID" value="NZ_NGJS01000011.1"/>
</dbReference>
<gene>
    <name evidence="3" type="ORF">CBF37_08280</name>
</gene>
<dbReference type="OrthoDB" id="9811471at2"/>
<sequence>MKDATYYAQKIKRKKISAQELMIETVTRAHEINTLNAFVEVNQELAMKQLEIPISSVSSAPFSGVPIALKDLGQAKKGFRQTFGSRLFKNYRAKETNNFVRQIEYAGFIPFGVTTSPEFGFKNITDALLYGPAKNAWNDNFYSGGSSGGAASAVASGVIPLAGASDGGGSIRIPASFSGLIGFKPSRGNIVTGPSSWRDWQGASINFVLGVSVRDLKTLFPLLAPNNQCSPFLRPIPRLPHSNKLRIAVCIDSPIGNLVSQAANQATIEAASFLEQAGHSVEFIRYPIDGSRLIRSYYEMNGGETSAMMKNISNDLKRQLTINDMELSTWTIYQYGKRLTAADYVSSFSAWDEATVKMEDLFESFDIFLSPTATATAPSIHTDFQSDALRLKMTHAEDLSKMELADLVYDMFEKGLYLTPYTQLANLTGQPAISLPTFIAANGLPLGIQLMAAKGNDALLLAVAEQFEAADHFKLPAVYKKINV</sequence>
<dbReference type="Proteomes" id="UP000287857">
    <property type="component" value="Unassembled WGS sequence"/>
</dbReference>
<dbReference type="InterPro" id="IPR000120">
    <property type="entry name" value="Amidase"/>
</dbReference>
<dbReference type="InterPro" id="IPR020556">
    <property type="entry name" value="Amidase_CS"/>
</dbReference>
<dbReference type="EMBL" id="NGJS01000011">
    <property type="protein sequence ID" value="RST98326.1"/>
    <property type="molecule type" value="Genomic_DNA"/>
</dbReference>
<feature type="domain" description="Amidase" evidence="2">
    <location>
        <begin position="26"/>
        <end position="461"/>
    </location>
</feature>
<dbReference type="Pfam" id="PF01425">
    <property type="entry name" value="Amidase"/>
    <property type="match status" value="1"/>
</dbReference>
<dbReference type="PANTHER" id="PTHR11895:SF7">
    <property type="entry name" value="GLUTAMYL-TRNA(GLN) AMIDOTRANSFERASE SUBUNIT A, MITOCHONDRIAL"/>
    <property type="match status" value="1"/>
</dbReference>
<evidence type="ECO:0000259" key="2">
    <source>
        <dbReference type="Pfam" id="PF01425"/>
    </source>
</evidence>
<evidence type="ECO:0000313" key="3">
    <source>
        <dbReference type="EMBL" id="RST98326.1"/>
    </source>
</evidence>
<dbReference type="InterPro" id="IPR023631">
    <property type="entry name" value="Amidase_dom"/>
</dbReference>
<organism evidence="3 4">
    <name type="scientific">Vagococcus vulneris</name>
    <dbReference type="NCBI Taxonomy" id="1977869"/>
    <lineage>
        <taxon>Bacteria</taxon>
        <taxon>Bacillati</taxon>
        <taxon>Bacillota</taxon>
        <taxon>Bacilli</taxon>
        <taxon>Lactobacillales</taxon>
        <taxon>Enterococcaceae</taxon>
        <taxon>Vagococcus</taxon>
    </lineage>
</organism>
<reference evidence="3 4" key="1">
    <citation type="submission" date="2017-05" db="EMBL/GenBank/DDBJ databases">
        <title>Vagococcus spp. assemblies.</title>
        <authorList>
            <person name="Gulvik C.A."/>
        </authorList>
    </citation>
    <scope>NUCLEOTIDE SEQUENCE [LARGE SCALE GENOMIC DNA]</scope>
    <source>
        <strain evidence="3 4">SS1995</strain>
    </source>
</reference>
<dbReference type="GO" id="GO:0003824">
    <property type="term" value="F:catalytic activity"/>
    <property type="evidence" value="ECO:0007669"/>
    <property type="project" value="InterPro"/>
</dbReference>
<dbReference type="PANTHER" id="PTHR11895">
    <property type="entry name" value="TRANSAMIDASE"/>
    <property type="match status" value="1"/>
</dbReference>